<organism evidence="4 5">
    <name type="scientific">Staurois parvus</name>
    <dbReference type="NCBI Taxonomy" id="386267"/>
    <lineage>
        <taxon>Eukaryota</taxon>
        <taxon>Metazoa</taxon>
        <taxon>Chordata</taxon>
        <taxon>Craniata</taxon>
        <taxon>Vertebrata</taxon>
        <taxon>Euteleostomi</taxon>
        <taxon>Amphibia</taxon>
        <taxon>Batrachia</taxon>
        <taxon>Anura</taxon>
        <taxon>Neobatrachia</taxon>
        <taxon>Ranoidea</taxon>
        <taxon>Ranidae</taxon>
        <taxon>Staurois</taxon>
    </lineage>
</organism>
<feature type="compositionally biased region" description="Low complexity" evidence="2">
    <location>
        <begin position="185"/>
        <end position="203"/>
    </location>
</feature>
<reference evidence="4" key="1">
    <citation type="submission" date="2023-05" db="EMBL/GenBank/DDBJ databases">
        <authorList>
            <person name="Stuckert A."/>
        </authorList>
    </citation>
    <scope>NUCLEOTIDE SEQUENCE</scope>
</reference>
<dbReference type="Pfam" id="PF21007">
    <property type="entry name" value="FBF1"/>
    <property type="match status" value="1"/>
</dbReference>
<dbReference type="InterPro" id="IPR049390">
    <property type="entry name" value="FBF1_C"/>
</dbReference>
<feature type="domain" description="Fas-binding factor 1 C-terminal" evidence="3">
    <location>
        <begin position="624"/>
        <end position="1083"/>
    </location>
</feature>
<keyword evidence="1" id="KW-0175">Coiled coil</keyword>
<comment type="caution">
    <text evidence="4">The sequence shown here is derived from an EMBL/GenBank/DDBJ whole genome shotgun (WGS) entry which is preliminary data.</text>
</comment>
<feature type="compositionally biased region" description="Polar residues" evidence="2">
    <location>
        <begin position="248"/>
        <end position="259"/>
    </location>
</feature>
<feature type="region of interest" description="Disordered" evidence="2">
    <location>
        <begin position="488"/>
        <end position="514"/>
    </location>
</feature>
<feature type="coiled-coil region" evidence="1">
    <location>
        <begin position="797"/>
        <end position="991"/>
    </location>
</feature>
<name>A0ABN9GFV0_9NEOB</name>
<gene>
    <name evidence="4" type="ORF">SPARVUS_LOCUS13762776</name>
</gene>
<feature type="coiled-coil region" evidence="1">
    <location>
        <begin position="1027"/>
        <end position="1071"/>
    </location>
</feature>
<feature type="compositionally biased region" description="Acidic residues" evidence="2">
    <location>
        <begin position="14"/>
        <end position="24"/>
    </location>
</feature>
<accession>A0ABN9GFV0</accession>
<evidence type="ECO:0000256" key="2">
    <source>
        <dbReference type="SAM" id="MobiDB-lite"/>
    </source>
</evidence>
<protein>
    <recommendedName>
        <fullName evidence="3">Fas-binding factor 1 C-terminal domain-containing protein</fullName>
    </recommendedName>
</protein>
<proteinExistence type="predicted"/>
<dbReference type="Proteomes" id="UP001162483">
    <property type="component" value="Unassembled WGS sequence"/>
</dbReference>
<feature type="compositionally biased region" description="Basic and acidic residues" evidence="2">
    <location>
        <begin position="286"/>
        <end position="305"/>
    </location>
</feature>
<feature type="non-terminal residue" evidence="4">
    <location>
        <position position="1"/>
    </location>
</feature>
<feature type="compositionally biased region" description="Low complexity" evidence="2">
    <location>
        <begin position="413"/>
        <end position="427"/>
    </location>
</feature>
<evidence type="ECO:0000313" key="5">
    <source>
        <dbReference type="Proteomes" id="UP001162483"/>
    </source>
</evidence>
<feature type="compositionally biased region" description="Acidic residues" evidence="2">
    <location>
        <begin position="62"/>
        <end position="75"/>
    </location>
</feature>
<feature type="compositionally biased region" description="Low complexity" evidence="2">
    <location>
        <begin position="27"/>
        <end position="47"/>
    </location>
</feature>
<feature type="region of interest" description="Disordered" evidence="2">
    <location>
        <begin position="539"/>
        <end position="588"/>
    </location>
</feature>
<feature type="compositionally biased region" description="Basic and acidic residues" evidence="2">
    <location>
        <begin position="336"/>
        <end position="348"/>
    </location>
</feature>
<dbReference type="EMBL" id="CATNWA010018268">
    <property type="protein sequence ID" value="CAI9606393.1"/>
    <property type="molecule type" value="Genomic_DNA"/>
</dbReference>
<dbReference type="PANTHER" id="PTHR33689:SF1">
    <property type="entry name" value="FAS-BINDING FACTOR 1"/>
    <property type="match status" value="1"/>
</dbReference>
<evidence type="ECO:0000313" key="4">
    <source>
        <dbReference type="EMBL" id="CAI9606393.1"/>
    </source>
</evidence>
<dbReference type="InterPro" id="IPR033561">
    <property type="entry name" value="FBF1"/>
</dbReference>
<keyword evidence="5" id="KW-1185">Reference proteome</keyword>
<feature type="region of interest" description="Disordered" evidence="2">
    <location>
        <begin position="1"/>
        <end position="469"/>
    </location>
</feature>
<evidence type="ECO:0000256" key="1">
    <source>
        <dbReference type="SAM" id="Coils"/>
    </source>
</evidence>
<sequence length="1100" mass="123560">ASKNKRGLKGSVDDFLDDILGDDDPSPRTSTSASKTRAARSTSTTKKSTLDEDFFREIAKEADEDYDVSEADPEAVLESLKDLEDMDAEIFGSRKPNSAPAKDSGVTRSTISDRKAQNKTGTKNGNLAPENEKKPQSAPAGQARPYKKFSFDEDSQDVDISLHLNDPLEGLLSDEDTGVPKKSKAPSAKSESAPAKSESISAKTNDPSVVSPTRTQTRPRPGTQRKDDLNFEEDGDDIMDALGFGDGPQSSQKVESSTLKPARLKMDELLGRGTSPKLLERPATGGKKEFKLDPKYQKMAEKEDPLSDENFAFGSYQPTVAMSPEGRPSRRSSVRFSEDGNENLKSDARSLTSTPVARSPAHGAKSGADWLGLKDDDVRDLSPSVPLKDPSHTSVVMPNSAGRPPSGTKPDNQTTPQPRSSQTTPQSKANQATPPPRTIENIPVPRVGEITPVPGTGEPLTQPRGTSAEITIVPQEDDEWLISALARKKTQKQEKVEEQIGQNQSGLKEESRSGAPVALVNTTQQPGLGGTVTEAVPAAAEVSRTPLPWESTRKGTPSVHSSIIPAGPRQNGSLKTVPLAGPSDSHREQIQLGPVVFKAPENDKEMLRLEGRILDLEAKIRKFQLEKEQQNMLMETLQQRHKEDLELIENAQRNRLKLVEDSARQREERIQKENQELSSQYLARCQSAESEKAELLAQYQRKLTEFQQEKDKEIERIRELQRLSVQEMCRDHEEQLQRLKRLKDQEIVDAVTSASSQTRSLNGVIEQMEAFSYKLSDLSVRVENTQMNTSQEIELGARQREGQLRALQERLTRQQKDMEEERNSLRMIITNMETRLSEQSRQLEQERWRVSAEHAKIDSLQRSLEEQKRIMTQQISQEREELERAKSALLEEQQSVMTRCAEERRKLAAEWAELHTQQKLRKERAENEITKAKMAESQREGALISLTKEQADLKVQATELRNKEEQLAAAREALEKERHELRLEKDRVYATAMRVRQRAEEVESMSKLALQRQEEGENALAESKKVESGHQERLRAIQQQLERLRQQEQHLMEERKNLAHQRRQLNQLRQGLPTIQTEAQQATSVSESIHLNGVAFCKLQ</sequence>
<feature type="compositionally biased region" description="Basic and acidic residues" evidence="2">
    <location>
        <begin position="48"/>
        <end position="61"/>
    </location>
</feature>
<feature type="compositionally biased region" description="Acidic residues" evidence="2">
    <location>
        <begin position="230"/>
        <end position="239"/>
    </location>
</feature>
<dbReference type="PANTHER" id="PTHR33689">
    <property type="entry name" value="FAS-BINDING FACTOR 1"/>
    <property type="match status" value="1"/>
</dbReference>
<feature type="coiled-coil region" evidence="1">
    <location>
        <begin position="606"/>
        <end position="749"/>
    </location>
</feature>
<feature type="compositionally biased region" description="Low complexity" evidence="2">
    <location>
        <begin position="212"/>
        <end position="222"/>
    </location>
</feature>
<evidence type="ECO:0000259" key="3">
    <source>
        <dbReference type="Pfam" id="PF21007"/>
    </source>
</evidence>